<dbReference type="PANTHER" id="PTHR15583">
    <property type="entry name" value="INTERLEUKIN-17 RECEPTOR"/>
    <property type="match status" value="1"/>
</dbReference>
<evidence type="ECO:0000256" key="9">
    <source>
        <dbReference type="SAM" id="MobiDB-lite"/>
    </source>
</evidence>
<dbReference type="KEGG" id="bspl:114859352"/>
<name>A0A6P7N1F6_BETSP</name>
<dbReference type="PROSITE" id="PS51534">
    <property type="entry name" value="SEFIR"/>
    <property type="match status" value="1"/>
</dbReference>
<evidence type="ECO:0000259" key="11">
    <source>
        <dbReference type="PROSITE" id="PS51534"/>
    </source>
</evidence>
<dbReference type="OrthoDB" id="10007141at2759"/>
<evidence type="ECO:0000256" key="8">
    <source>
        <dbReference type="ARBA" id="ARBA00023180"/>
    </source>
</evidence>
<dbReference type="Pfam" id="PF16742">
    <property type="entry name" value="IL17R_D_N"/>
    <property type="match status" value="1"/>
</dbReference>
<evidence type="ECO:0000256" key="4">
    <source>
        <dbReference type="ARBA" id="ARBA00022729"/>
    </source>
</evidence>
<dbReference type="InterPro" id="IPR031951">
    <property type="entry name" value="IL17R_D_N"/>
</dbReference>
<comment type="subcellular location">
    <subcellularLocation>
        <location evidence="1">Cell membrane</location>
        <topology evidence="1">Single-pass type I membrane protein</topology>
    </subcellularLocation>
</comment>
<evidence type="ECO:0000313" key="12">
    <source>
        <dbReference type="Proteomes" id="UP000515150"/>
    </source>
</evidence>
<feature type="chain" id="PRO_5028058793" evidence="10">
    <location>
        <begin position="21"/>
        <end position="586"/>
    </location>
</feature>
<evidence type="ECO:0000313" key="13">
    <source>
        <dbReference type="RefSeq" id="XP_029013256.1"/>
    </source>
</evidence>
<dbReference type="GeneID" id="114859352"/>
<keyword evidence="4 10" id="KW-0732">Signal</keyword>
<gene>
    <name evidence="13" type="primary">si:ch211-207e14.4</name>
</gene>
<keyword evidence="5" id="KW-1133">Transmembrane helix</keyword>
<accession>A0A6P7N1F6</accession>
<evidence type="ECO:0000256" key="10">
    <source>
        <dbReference type="SAM" id="SignalP"/>
    </source>
</evidence>
<keyword evidence="6" id="KW-0472">Membrane</keyword>
<dbReference type="Gene3D" id="3.40.50.11530">
    <property type="match status" value="1"/>
</dbReference>
<keyword evidence="2" id="KW-1003">Cell membrane</keyword>
<protein>
    <submittedName>
        <fullName evidence="13">Interleukin-17 receptor D</fullName>
    </submittedName>
</protein>
<dbReference type="RefSeq" id="XP_029013256.1">
    <property type="nucleotide sequence ID" value="XM_029157423.2"/>
</dbReference>
<keyword evidence="8" id="KW-0325">Glycoprotein</keyword>
<reference evidence="13" key="1">
    <citation type="submission" date="2025-08" db="UniProtKB">
        <authorList>
            <consortium name="RefSeq"/>
        </authorList>
    </citation>
    <scope>IDENTIFICATION</scope>
</reference>
<organism evidence="12 13">
    <name type="scientific">Betta splendens</name>
    <name type="common">Siamese fighting fish</name>
    <dbReference type="NCBI Taxonomy" id="158456"/>
    <lineage>
        <taxon>Eukaryota</taxon>
        <taxon>Metazoa</taxon>
        <taxon>Chordata</taxon>
        <taxon>Craniata</taxon>
        <taxon>Vertebrata</taxon>
        <taxon>Euteleostomi</taxon>
        <taxon>Actinopterygii</taxon>
        <taxon>Neopterygii</taxon>
        <taxon>Teleostei</taxon>
        <taxon>Neoteleostei</taxon>
        <taxon>Acanthomorphata</taxon>
        <taxon>Anabantaria</taxon>
        <taxon>Anabantiformes</taxon>
        <taxon>Anabantoidei</taxon>
        <taxon>Osphronemidae</taxon>
        <taxon>Betta</taxon>
    </lineage>
</organism>
<dbReference type="SUPFAM" id="SSF49265">
    <property type="entry name" value="Fibronectin type III"/>
    <property type="match status" value="1"/>
</dbReference>
<dbReference type="Pfam" id="PF08357">
    <property type="entry name" value="SEFIR"/>
    <property type="match status" value="1"/>
</dbReference>
<dbReference type="GO" id="GO:0005886">
    <property type="term" value="C:plasma membrane"/>
    <property type="evidence" value="ECO:0007669"/>
    <property type="project" value="UniProtKB-SubCell"/>
</dbReference>
<keyword evidence="3" id="KW-0812">Transmembrane</keyword>
<dbReference type="Proteomes" id="UP000515150">
    <property type="component" value="Chromosome 7"/>
</dbReference>
<evidence type="ECO:0000256" key="7">
    <source>
        <dbReference type="ARBA" id="ARBA00023170"/>
    </source>
</evidence>
<keyword evidence="7 13" id="KW-0675">Receptor</keyword>
<evidence type="ECO:0000256" key="6">
    <source>
        <dbReference type="ARBA" id="ARBA00023136"/>
    </source>
</evidence>
<dbReference type="InterPro" id="IPR013568">
    <property type="entry name" value="SEFIR_dom"/>
</dbReference>
<dbReference type="InterPro" id="IPR038683">
    <property type="entry name" value="IL17RA/B_FnIII-like_1_sf"/>
</dbReference>
<proteinExistence type="predicted"/>
<dbReference type="InterPro" id="IPR039465">
    <property type="entry name" value="IL-17_rcpt-like"/>
</dbReference>
<evidence type="ECO:0000256" key="5">
    <source>
        <dbReference type="ARBA" id="ARBA00022989"/>
    </source>
</evidence>
<dbReference type="InterPro" id="IPR036116">
    <property type="entry name" value="FN3_sf"/>
</dbReference>
<evidence type="ECO:0000256" key="2">
    <source>
        <dbReference type="ARBA" id="ARBA00022475"/>
    </source>
</evidence>
<dbReference type="AlphaFoldDB" id="A0A6P7N1F6"/>
<keyword evidence="12" id="KW-1185">Reference proteome</keyword>
<feature type="signal peptide" evidence="10">
    <location>
        <begin position="1"/>
        <end position="20"/>
    </location>
</feature>
<sequence length="586" mass="65385">MWRAVVVLYQLLALVRPQWAQDDVSTTAQNCSLDCVRQGGPGCQYCRISSGDVKNSIKAFGSCIPWPCFELVGKEDPQICQHYVHAPNDVEVEFVDEPNPDSDTIVVSWKPSYFGIAFLRGFQVSLQALGGTGVACQLFLFNRNLTLPPSHAHRVYKSDPFPGLPLGSQYAVTVMALPVPEEWEKFYRSRIFSTRTCAEKNSLEQCKTDWYPKNVTVEQKGTNVTVTFNLAPANLGIRRYFSLCYANSRKMYKGITPNFTKNKTHHSYQLHGLQEGINYTCEIAADEMDAVRKKFKVYVTHTQKDVSFTPSVDLILPLSLTVAVLLSAFLAAITKKTSTLRMIKLDIKPDIIKQNKETQEELVAPDKSSFTPPRLLICYSSCDGPAHVNAVMQLGAFIQQYMATQVCLDLWDFLSVAEEGSMAWYCRQLRECDFVLVICSRGLKHRSEPLEPQGDDEDEQAAREQNLDTSVLSSNAAVELIGAEVGRAKARGHDLSKYMAAIFEYSQETDIPIELRLVPHYVLTSDLPLLFSHLHGVPLHRPGGFLKINHITEEGFTKLPAGAALQGSIQEARMAMQANISVKGGN</sequence>
<evidence type="ECO:0000256" key="1">
    <source>
        <dbReference type="ARBA" id="ARBA00004251"/>
    </source>
</evidence>
<dbReference type="Gene3D" id="2.60.40.2160">
    <property type="entry name" value="Interleukin-17 receptor A/B, fibronectin-III-like domain 1"/>
    <property type="match status" value="1"/>
</dbReference>
<dbReference type="GO" id="GO:0030368">
    <property type="term" value="F:interleukin-17 receptor activity"/>
    <property type="evidence" value="ECO:0007669"/>
    <property type="project" value="InterPro"/>
</dbReference>
<feature type="domain" description="SEFIR" evidence="11">
    <location>
        <begin position="372"/>
        <end position="532"/>
    </location>
</feature>
<dbReference type="FunCoup" id="A0A6P7N1F6">
    <property type="interactions" value="11"/>
</dbReference>
<evidence type="ECO:0000256" key="3">
    <source>
        <dbReference type="ARBA" id="ARBA00022692"/>
    </source>
</evidence>
<dbReference type="InParanoid" id="A0A6P7N1F6"/>
<feature type="region of interest" description="Disordered" evidence="9">
    <location>
        <begin position="447"/>
        <end position="467"/>
    </location>
</feature>
<dbReference type="PANTHER" id="PTHR15583:SF17">
    <property type="entry name" value="INTERLEUKIN-17 RECEPTOR D ISOFORM X1"/>
    <property type="match status" value="1"/>
</dbReference>